<protein>
    <recommendedName>
        <fullName evidence="6">DNA sliding clamp PCNA</fullName>
    </recommendedName>
</protein>
<dbReference type="PANTHER" id="PTHR11352">
    <property type="entry name" value="PROLIFERATING CELL NUCLEAR ANTIGEN"/>
    <property type="match status" value="1"/>
</dbReference>
<feature type="domain" description="Proliferating cell nuclear antigen PCNA N-terminal" evidence="8">
    <location>
        <begin position="1"/>
        <end position="126"/>
    </location>
</feature>
<evidence type="ECO:0000259" key="9">
    <source>
        <dbReference type="Pfam" id="PF02747"/>
    </source>
</evidence>
<dbReference type="GO" id="GO:0006272">
    <property type="term" value="P:leading strand elongation"/>
    <property type="evidence" value="ECO:0007669"/>
    <property type="project" value="TreeGrafter"/>
</dbReference>
<dbReference type="Proteomes" id="UP001152320">
    <property type="component" value="Chromosome 20"/>
</dbReference>
<dbReference type="HAMAP" id="MF_00317">
    <property type="entry name" value="DNApol_clamp_arch"/>
    <property type="match status" value="1"/>
</dbReference>
<keyword evidence="3 7" id="KW-0235">DNA replication</keyword>
<dbReference type="Pfam" id="PF00705">
    <property type="entry name" value="PCNA_N"/>
    <property type="match status" value="1"/>
</dbReference>
<gene>
    <name evidence="10" type="ORF">HOLleu_38056</name>
</gene>
<evidence type="ECO:0000256" key="3">
    <source>
        <dbReference type="ARBA" id="ARBA00022705"/>
    </source>
</evidence>
<comment type="caution">
    <text evidence="10">The sequence shown here is derived from an EMBL/GenBank/DDBJ whole genome shotgun (WGS) entry which is preliminary data.</text>
</comment>
<evidence type="ECO:0000256" key="2">
    <source>
        <dbReference type="ARBA" id="ARBA00010462"/>
    </source>
</evidence>
<evidence type="ECO:0000256" key="4">
    <source>
        <dbReference type="ARBA" id="ARBA00023125"/>
    </source>
</evidence>
<dbReference type="SUPFAM" id="SSF55979">
    <property type="entry name" value="DNA clamp"/>
    <property type="match status" value="2"/>
</dbReference>
<dbReference type="InterPro" id="IPR022648">
    <property type="entry name" value="Pr_cel_nuc_antig_N"/>
</dbReference>
<organism evidence="10 11">
    <name type="scientific">Holothuria leucospilota</name>
    <name type="common">Black long sea cucumber</name>
    <name type="synonym">Mertensiothuria leucospilota</name>
    <dbReference type="NCBI Taxonomy" id="206669"/>
    <lineage>
        <taxon>Eukaryota</taxon>
        <taxon>Metazoa</taxon>
        <taxon>Echinodermata</taxon>
        <taxon>Eleutherozoa</taxon>
        <taxon>Echinozoa</taxon>
        <taxon>Holothuroidea</taxon>
        <taxon>Aspidochirotacea</taxon>
        <taxon>Aspidochirotida</taxon>
        <taxon>Holothuriidae</taxon>
        <taxon>Holothuria</taxon>
    </lineage>
</organism>
<dbReference type="InterPro" id="IPR022659">
    <property type="entry name" value="Pr_cel_nuc_antig_CS"/>
</dbReference>
<comment type="subcellular location">
    <subcellularLocation>
        <location evidence="1 6">Nucleus</location>
    </subcellularLocation>
</comment>
<dbReference type="InterPro" id="IPR022649">
    <property type="entry name" value="Pr_cel_nuc_antig_C"/>
</dbReference>
<dbReference type="InterPro" id="IPR000730">
    <property type="entry name" value="Pr_cel_nuc_antig"/>
</dbReference>
<keyword evidence="4 7" id="KW-0238">DNA-binding</keyword>
<reference evidence="10" key="1">
    <citation type="submission" date="2021-10" db="EMBL/GenBank/DDBJ databases">
        <title>Tropical sea cucumber genome reveals ecological adaptation and Cuvierian tubules defense mechanism.</title>
        <authorList>
            <person name="Chen T."/>
        </authorList>
    </citation>
    <scope>NUCLEOTIDE SEQUENCE</scope>
    <source>
        <strain evidence="10">Nanhai2018</strain>
        <tissue evidence="10">Muscle</tissue>
    </source>
</reference>
<accession>A0A9Q0YI61</accession>
<dbReference type="GO" id="GO:0003677">
    <property type="term" value="F:DNA binding"/>
    <property type="evidence" value="ECO:0007669"/>
    <property type="project" value="UniProtKB-KW"/>
</dbReference>
<evidence type="ECO:0000256" key="1">
    <source>
        <dbReference type="ARBA" id="ARBA00004123"/>
    </source>
</evidence>
<name>A0A9Q0YI61_HOLLE</name>
<evidence type="ECO:0000313" key="10">
    <source>
        <dbReference type="EMBL" id="KAJ8023002.1"/>
    </source>
</evidence>
<keyword evidence="5 6" id="KW-0539">Nucleus</keyword>
<dbReference type="PRINTS" id="PR00339">
    <property type="entry name" value="PCNACYCLIN"/>
</dbReference>
<dbReference type="PROSITE" id="PS01251">
    <property type="entry name" value="PCNA_1"/>
    <property type="match status" value="1"/>
</dbReference>
<dbReference type="AlphaFoldDB" id="A0A9Q0YI61"/>
<evidence type="ECO:0000313" key="11">
    <source>
        <dbReference type="Proteomes" id="UP001152320"/>
    </source>
</evidence>
<keyword evidence="11" id="KW-1185">Reference proteome</keyword>
<dbReference type="GO" id="GO:0019985">
    <property type="term" value="P:translesion synthesis"/>
    <property type="evidence" value="ECO:0007669"/>
    <property type="project" value="TreeGrafter"/>
</dbReference>
<comment type="function">
    <text evidence="6">This protein is an auxiliary protein of DNA polymerase delta and is involved in the control of eukaryotic DNA replication by increasing the polymerase's processivity during elongation of the leading strand.</text>
</comment>
<dbReference type="PANTHER" id="PTHR11352:SF0">
    <property type="entry name" value="PROLIFERATING CELL NUCLEAR ANTIGEN"/>
    <property type="match status" value="1"/>
</dbReference>
<dbReference type="GO" id="GO:0006298">
    <property type="term" value="P:mismatch repair"/>
    <property type="evidence" value="ECO:0007669"/>
    <property type="project" value="TreeGrafter"/>
</dbReference>
<evidence type="ECO:0000256" key="5">
    <source>
        <dbReference type="ARBA" id="ARBA00023242"/>
    </source>
</evidence>
<comment type="similarity">
    <text evidence="2 7">Belongs to the PCNA family.</text>
</comment>
<dbReference type="NCBIfam" id="TIGR00590">
    <property type="entry name" value="pcna"/>
    <property type="match status" value="1"/>
</dbReference>
<proteinExistence type="inferred from homology"/>
<feature type="domain" description="Proliferating cell nuclear antigen PCNA C-terminal" evidence="9">
    <location>
        <begin position="128"/>
        <end position="255"/>
    </location>
</feature>
<dbReference type="CDD" id="cd00577">
    <property type="entry name" value="PCNA"/>
    <property type="match status" value="1"/>
</dbReference>
<evidence type="ECO:0000256" key="6">
    <source>
        <dbReference type="RuleBase" id="RU000641"/>
    </source>
</evidence>
<dbReference type="FunFam" id="3.70.10.10:FF:000001">
    <property type="entry name" value="Proliferating cell nuclear antigen"/>
    <property type="match status" value="1"/>
</dbReference>
<dbReference type="EMBL" id="JAIZAY010000020">
    <property type="protein sequence ID" value="KAJ8023002.1"/>
    <property type="molecule type" value="Genomic_DNA"/>
</dbReference>
<sequence length="260" mass="28650">MFEARLQQGGLLKKILEAVRELVSDGLWDCDGSAITLQGMDSSHVALVEMYLRAEAFDHYRCDRNVSLGMNHAHLSKILKCANNDDIITLKAADQDPDTCSLILESKGGEKTSDFVVNLVRIDADQLGIPETEYSAHIKMSAGEFQRICRDLSQFGDAVQISCSKQEVKFSSTGETGAANITLSHSATVDKEEESVTVDLKEPVDLTFALRFLNLFSKASPISEMVTLSLSQDAPLVVEYKIGDSGHIRYFLAPKIQEDE</sequence>
<dbReference type="GO" id="GO:0030337">
    <property type="term" value="F:DNA polymerase processivity factor activity"/>
    <property type="evidence" value="ECO:0007669"/>
    <property type="project" value="InterPro"/>
</dbReference>
<dbReference type="Gene3D" id="3.70.10.10">
    <property type="match status" value="1"/>
</dbReference>
<evidence type="ECO:0000259" key="8">
    <source>
        <dbReference type="Pfam" id="PF00705"/>
    </source>
</evidence>
<dbReference type="Pfam" id="PF02747">
    <property type="entry name" value="PCNA_C"/>
    <property type="match status" value="1"/>
</dbReference>
<dbReference type="GO" id="GO:0043626">
    <property type="term" value="C:PCNA complex"/>
    <property type="evidence" value="ECO:0007669"/>
    <property type="project" value="TreeGrafter"/>
</dbReference>
<dbReference type="InterPro" id="IPR046938">
    <property type="entry name" value="DNA_clamp_sf"/>
</dbReference>
<evidence type="ECO:0000256" key="7">
    <source>
        <dbReference type="RuleBase" id="RU003671"/>
    </source>
</evidence>
<dbReference type="GO" id="GO:0006275">
    <property type="term" value="P:regulation of DNA replication"/>
    <property type="evidence" value="ECO:0007669"/>
    <property type="project" value="InterPro"/>
</dbReference>
<dbReference type="OrthoDB" id="534348at2759"/>